<dbReference type="SMART" id="SM00020">
    <property type="entry name" value="Tryp_SPc"/>
    <property type="match status" value="1"/>
</dbReference>
<dbReference type="Pfam" id="PF00089">
    <property type="entry name" value="Trypsin"/>
    <property type="match status" value="1"/>
</dbReference>
<dbReference type="OrthoDB" id="5565075at2759"/>
<dbReference type="OMA" id="QESAQEM"/>
<dbReference type="PROSITE" id="PS00134">
    <property type="entry name" value="TRYPSIN_HIS"/>
    <property type="match status" value="1"/>
</dbReference>
<sequence length="242" mass="27120">MFIRYNLAVLMLVLTFNGHAHTGKIIGGHEAKPHSRPYMVLLEMKTYRNETKHCGGFLLSEDFVMTAAHCQAKSYQVFLGLHSYNDQNKLVLTVKQAFPHKGYCKHSYINDIMLLKLSTKATFSDRVKPIALADQLDCSVPKSCIVAGWGLMSRDNAMMSKRLMEVNVTLIDDKKCPAKNMYCSEGEQGPFKGDSGGPLVCENGRAYGVVAAITRQSSGSMLYMYTKIPDSRKWLKYIMGQI</sequence>
<comment type="catalytic activity">
    <reaction evidence="8">
        <text>Preferential cleavage: Arg-|-Xaa, Lys-|-Xaa.</text>
        <dbReference type="EC" id="3.4.21.4"/>
    </reaction>
</comment>
<dbReference type="AlphaFoldDB" id="A0A3Q2ZR22"/>
<dbReference type="GeneID" id="108230710"/>
<feature type="signal peptide" evidence="11">
    <location>
        <begin position="1"/>
        <end position="22"/>
    </location>
</feature>
<dbReference type="InterPro" id="IPR001314">
    <property type="entry name" value="Peptidase_S1A"/>
</dbReference>
<dbReference type="FunFam" id="2.40.10.10:FF:000005">
    <property type="entry name" value="Serine protease 37"/>
    <property type="match status" value="1"/>
</dbReference>
<reference evidence="13" key="1">
    <citation type="submission" date="2025-08" db="UniProtKB">
        <authorList>
            <consortium name="Ensembl"/>
        </authorList>
    </citation>
    <scope>IDENTIFICATION</scope>
</reference>
<dbReference type="PROSITE" id="PS50240">
    <property type="entry name" value="TRYPSIN_DOM"/>
    <property type="match status" value="1"/>
</dbReference>
<evidence type="ECO:0000256" key="1">
    <source>
        <dbReference type="ARBA" id="ARBA00004239"/>
    </source>
</evidence>
<dbReference type="Proteomes" id="UP000264800">
    <property type="component" value="Unplaced"/>
</dbReference>
<feature type="domain" description="Peptidase S1" evidence="12">
    <location>
        <begin position="25"/>
        <end position="240"/>
    </location>
</feature>
<dbReference type="GO" id="GO:0006508">
    <property type="term" value="P:proteolysis"/>
    <property type="evidence" value="ECO:0007669"/>
    <property type="project" value="UniProtKB-KW"/>
</dbReference>
<reference evidence="13" key="2">
    <citation type="submission" date="2025-09" db="UniProtKB">
        <authorList>
            <consortium name="Ensembl"/>
        </authorList>
    </citation>
    <scope>IDENTIFICATION</scope>
</reference>
<keyword evidence="3 11" id="KW-0732">Signal</keyword>
<dbReference type="InterPro" id="IPR018114">
    <property type="entry name" value="TRYPSIN_HIS"/>
</dbReference>
<evidence type="ECO:0000256" key="9">
    <source>
        <dbReference type="ARBA" id="ARBA00038868"/>
    </source>
</evidence>
<dbReference type="InterPro" id="IPR009003">
    <property type="entry name" value="Peptidase_S1_PA"/>
</dbReference>
<evidence type="ECO:0000256" key="8">
    <source>
        <dbReference type="ARBA" id="ARBA00036320"/>
    </source>
</evidence>
<evidence type="ECO:0000313" key="14">
    <source>
        <dbReference type="Proteomes" id="UP000264800"/>
    </source>
</evidence>
<dbReference type="SUPFAM" id="SSF50494">
    <property type="entry name" value="Trypsin-like serine proteases"/>
    <property type="match status" value="1"/>
</dbReference>
<dbReference type="Ensembl" id="ENSKMAT00000006406.1">
    <property type="protein sequence ID" value="ENSKMAP00000006298.1"/>
    <property type="gene ID" value="ENSKMAG00000004795.1"/>
</dbReference>
<keyword evidence="4 10" id="KW-0378">Hydrolase</keyword>
<evidence type="ECO:0000256" key="4">
    <source>
        <dbReference type="ARBA" id="ARBA00022801"/>
    </source>
</evidence>
<keyword evidence="14" id="KW-1185">Reference proteome</keyword>
<dbReference type="InterPro" id="IPR033116">
    <property type="entry name" value="TRYPSIN_SER"/>
</dbReference>
<evidence type="ECO:0000259" key="12">
    <source>
        <dbReference type="PROSITE" id="PS50240"/>
    </source>
</evidence>
<dbReference type="PANTHER" id="PTHR24271:SF81">
    <property type="entry name" value="GRANZYME B"/>
    <property type="match status" value="1"/>
</dbReference>
<dbReference type="GeneTree" id="ENSGT01030000234551"/>
<dbReference type="STRING" id="37003.ENSKMAP00000006298"/>
<name>A0A3Q2ZR22_KRYMA</name>
<keyword evidence="2 10" id="KW-0645">Protease</keyword>
<dbReference type="Gene3D" id="2.40.10.10">
    <property type="entry name" value="Trypsin-like serine proteases"/>
    <property type="match status" value="2"/>
</dbReference>
<dbReference type="CDD" id="cd00190">
    <property type="entry name" value="Tryp_SPc"/>
    <property type="match status" value="1"/>
</dbReference>
<keyword evidence="7" id="KW-1015">Disulfide bond</keyword>
<dbReference type="PRINTS" id="PR00722">
    <property type="entry name" value="CHYMOTRYPSIN"/>
</dbReference>
<evidence type="ECO:0000256" key="2">
    <source>
        <dbReference type="ARBA" id="ARBA00022670"/>
    </source>
</evidence>
<evidence type="ECO:0000256" key="11">
    <source>
        <dbReference type="SAM" id="SignalP"/>
    </source>
</evidence>
<dbReference type="EC" id="3.4.21.4" evidence="9"/>
<feature type="chain" id="PRO_5018706518" description="trypsin" evidence="11">
    <location>
        <begin position="23"/>
        <end position="242"/>
    </location>
</feature>
<evidence type="ECO:0000256" key="6">
    <source>
        <dbReference type="ARBA" id="ARBA00023145"/>
    </source>
</evidence>
<protein>
    <recommendedName>
        <fullName evidence="9">trypsin</fullName>
        <ecNumber evidence="9">3.4.21.4</ecNumber>
    </recommendedName>
</protein>
<dbReference type="InterPro" id="IPR001254">
    <property type="entry name" value="Trypsin_dom"/>
</dbReference>
<evidence type="ECO:0000256" key="10">
    <source>
        <dbReference type="RuleBase" id="RU363034"/>
    </source>
</evidence>
<accession>A0A3Q2ZR22</accession>
<evidence type="ECO:0000256" key="3">
    <source>
        <dbReference type="ARBA" id="ARBA00022729"/>
    </source>
</evidence>
<keyword evidence="5 10" id="KW-0720">Serine protease</keyword>
<dbReference type="InterPro" id="IPR043504">
    <property type="entry name" value="Peptidase_S1_PA_chymotrypsin"/>
</dbReference>
<comment type="subcellular location">
    <subcellularLocation>
        <location evidence="1">Secreted</location>
        <location evidence="1">Extracellular space</location>
    </subcellularLocation>
</comment>
<evidence type="ECO:0000256" key="7">
    <source>
        <dbReference type="ARBA" id="ARBA00023157"/>
    </source>
</evidence>
<dbReference type="GO" id="GO:0005576">
    <property type="term" value="C:extracellular region"/>
    <property type="evidence" value="ECO:0007669"/>
    <property type="project" value="UniProtKB-SubCell"/>
</dbReference>
<dbReference type="GO" id="GO:0004252">
    <property type="term" value="F:serine-type endopeptidase activity"/>
    <property type="evidence" value="ECO:0007669"/>
    <property type="project" value="UniProtKB-EC"/>
</dbReference>
<evidence type="ECO:0000313" key="13">
    <source>
        <dbReference type="Ensembl" id="ENSKMAP00000006298.1"/>
    </source>
</evidence>
<proteinExistence type="predicted"/>
<keyword evidence="6" id="KW-0865">Zymogen</keyword>
<organism evidence="13 14">
    <name type="scientific">Kryptolebias marmoratus</name>
    <name type="common">Mangrove killifish</name>
    <name type="synonym">Rivulus marmoratus</name>
    <dbReference type="NCBI Taxonomy" id="37003"/>
    <lineage>
        <taxon>Eukaryota</taxon>
        <taxon>Metazoa</taxon>
        <taxon>Chordata</taxon>
        <taxon>Craniata</taxon>
        <taxon>Vertebrata</taxon>
        <taxon>Euteleostomi</taxon>
        <taxon>Actinopterygii</taxon>
        <taxon>Neopterygii</taxon>
        <taxon>Teleostei</taxon>
        <taxon>Neoteleostei</taxon>
        <taxon>Acanthomorphata</taxon>
        <taxon>Ovalentaria</taxon>
        <taxon>Atherinomorphae</taxon>
        <taxon>Cyprinodontiformes</taxon>
        <taxon>Rivulidae</taxon>
        <taxon>Kryptolebias</taxon>
    </lineage>
</organism>
<evidence type="ECO:0000256" key="5">
    <source>
        <dbReference type="ARBA" id="ARBA00022825"/>
    </source>
</evidence>
<dbReference type="PANTHER" id="PTHR24271">
    <property type="entry name" value="KALLIKREIN-RELATED"/>
    <property type="match status" value="1"/>
</dbReference>
<dbReference type="PROSITE" id="PS00135">
    <property type="entry name" value="TRYPSIN_SER"/>
    <property type="match status" value="1"/>
</dbReference>
<dbReference type="RefSeq" id="XP_017262632.1">
    <property type="nucleotide sequence ID" value="XM_017407143.3"/>
</dbReference>